<reference evidence="6 7" key="1">
    <citation type="submission" date="2019-06" db="EMBL/GenBank/DDBJ databases">
        <title>Draft genome of C. phoceense Strain 272.</title>
        <authorList>
            <person name="Pacheco L.G.C."/>
            <person name="Barberis C.M."/>
            <person name="Almuzara M.N."/>
            <person name="Traglia G.M."/>
            <person name="Santos C.S."/>
            <person name="Rocha D.J.P.G."/>
            <person name="Aguiar E.R.G.R."/>
            <person name="Vay C.A."/>
        </authorList>
    </citation>
    <scope>NUCLEOTIDE SEQUENCE [LARGE SCALE GENOMIC DNA]</scope>
    <source>
        <strain evidence="6 7">272</strain>
    </source>
</reference>
<dbReference type="AlphaFoldDB" id="A0A540R522"/>
<dbReference type="GO" id="GO:0009450">
    <property type="term" value="P:gamma-aminobutyric acid catabolic process"/>
    <property type="evidence" value="ECO:0007669"/>
    <property type="project" value="TreeGrafter"/>
</dbReference>
<dbReference type="Gene3D" id="3.40.309.10">
    <property type="entry name" value="Aldehyde Dehydrogenase, Chain A, domain 2"/>
    <property type="match status" value="1"/>
</dbReference>
<dbReference type="NCBIfam" id="NF006916">
    <property type="entry name" value="PRK09407.1"/>
    <property type="match status" value="1"/>
</dbReference>
<dbReference type="Proteomes" id="UP000318080">
    <property type="component" value="Unassembled WGS sequence"/>
</dbReference>
<dbReference type="InterPro" id="IPR029510">
    <property type="entry name" value="Ald_DH_CS_GLU"/>
</dbReference>
<keyword evidence="2 4" id="KW-0560">Oxidoreductase</keyword>
<dbReference type="InterPro" id="IPR016162">
    <property type="entry name" value="Ald_DH_N"/>
</dbReference>
<evidence type="ECO:0000256" key="1">
    <source>
        <dbReference type="ARBA" id="ARBA00009986"/>
    </source>
</evidence>
<comment type="caution">
    <text evidence="6">The sequence shown here is derived from an EMBL/GenBank/DDBJ whole genome shotgun (WGS) entry which is preliminary data.</text>
</comment>
<evidence type="ECO:0000259" key="5">
    <source>
        <dbReference type="Pfam" id="PF00171"/>
    </source>
</evidence>
<dbReference type="STRING" id="1686286.GCA_900092335_01404"/>
<dbReference type="Pfam" id="PF00171">
    <property type="entry name" value="Aldedh"/>
    <property type="match status" value="1"/>
</dbReference>
<evidence type="ECO:0000256" key="4">
    <source>
        <dbReference type="RuleBase" id="RU003345"/>
    </source>
</evidence>
<dbReference type="PROSITE" id="PS00687">
    <property type="entry name" value="ALDEHYDE_DEHYDR_GLU"/>
    <property type="match status" value="1"/>
</dbReference>
<dbReference type="EMBL" id="VHIR01000017">
    <property type="protein sequence ID" value="TQE42835.1"/>
    <property type="molecule type" value="Genomic_DNA"/>
</dbReference>
<organism evidence="6 7">
    <name type="scientific">Corynebacterium phoceense</name>
    <dbReference type="NCBI Taxonomy" id="1686286"/>
    <lineage>
        <taxon>Bacteria</taxon>
        <taxon>Bacillati</taxon>
        <taxon>Actinomycetota</taxon>
        <taxon>Actinomycetes</taxon>
        <taxon>Mycobacteriales</taxon>
        <taxon>Corynebacteriaceae</taxon>
        <taxon>Corynebacterium</taxon>
    </lineage>
</organism>
<keyword evidence="7" id="KW-1185">Reference proteome</keyword>
<dbReference type="Gene3D" id="3.40.605.10">
    <property type="entry name" value="Aldehyde Dehydrogenase, Chain A, domain 1"/>
    <property type="match status" value="1"/>
</dbReference>
<dbReference type="RefSeq" id="WP_141629169.1">
    <property type="nucleotide sequence ID" value="NZ_VHIR01000017.1"/>
</dbReference>
<dbReference type="PANTHER" id="PTHR43353">
    <property type="entry name" value="SUCCINATE-SEMIALDEHYDE DEHYDROGENASE, MITOCHONDRIAL"/>
    <property type="match status" value="1"/>
</dbReference>
<dbReference type="SUPFAM" id="SSF53720">
    <property type="entry name" value="ALDH-like"/>
    <property type="match status" value="1"/>
</dbReference>
<evidence type="ECO:0000313" key="7">
    <source>
        <dbReference type="Proteomes" id="UP000318080"/>
    </source>
</evidence>
<feature type="active site" evidence="3">
    <location>
        <position position="263"/>
    </location>
</feature>
<proteinExistence type="inferred from homology"/>
<dbReference type="InterPro" id="IPR016161">
    <property type="entry name" value="Ald_DH/histidinol_DH"/>
</dbReference>
<comment type="similarity">
    <text evidence="1 4">Belongs to the aldehyde dehydrogenase family.</text>
</comment>
<protein>
    <submittedName>
        <fullName evidence="6">Succinate-semialdehyde dehydrogenase (NADP(+))</fullName>
    </submittedName>
</protein>
<evidence type="ECO:0000256" key="3">
    <source>
        <dbReference type="PROSITE-ProRule" id="PRU10007"/>
    </source>
</evidence>
<dbReference type="InterPro" id="IPR016163">
    <property type="entry name" value="Ald_DH_C"/>
</dbReference>
<sequence length="525" mass="56075">MKTFRSPSLPAELAARLRSILDSAPAGDVRGTGPAHIAVAPWTGEELFTFPTATTPDVEAAVTDARAAQKVWGNTSFAERRRVFFRLHEALRENEDTVLDLIQAENGKARAHAYDEVMDLYNCARFYGQRAAHALRDERHRGALPVLTTTRTQYYPLGVVGLISPWNYPLSLGVGDVLAALAAGNAVVHKPDSQTTLTAIYLRRLAIAAGLPAGAWQLVPGRGAEVGDALVPLVDGLSFTGSTKVGKQLATQAAERLIPAILELGGKNPALVLTDAPASSTAPALVRTAFSSSGQLCMSAERAYVHADVYDELVAELQQALDREVLGASFTDAATIGTLTSARQLETVQRHVDDAVSKGATVVYGGKARPELGPFFFEPTILEGVTEDMECYAAETFGPVLSLYKVNSDEEAIARANDTSYGLAASVWSGSERHAWNVASRVEAGMVNINEGFAAAYGSIAAPGGGVKESGLGHRHGETGLRLWSNERTVAAQRLHPLAPSTLLPPERFRTLITTGMHVMKTLRL</sequence>
<evidence type="ECO:0000313" key="6">
    <source>
        <dbReference type="EMBL" id="TQE42835.1"/>
    </source>
</evidence>
<dbReference type="PANTHER" id="PTHR43353:SF6">
    <property type="entry name" value="CYTOPLASMIC ALDEHYDE DEHYDROGENASE (EUROFUNG)"/>
    <property type="match status" value="1"/>
</dbReference>
<dbReference type="FunFam" id="3.40.309.10:FF:000009">
    <property type="entry name" value="Aldehyde dehydrogenase A"/>
    <property type="match status" value="1"/>
</dbReference>
<name>A0A540R522_9CORY</name>
<feature type="domain" description="Aldehyde dehydrogenase" evidence="5">
    <location>
        <begin position="39"/>
        <end position="490"/>
    </location>
</feature>
<dbReference type="GO" id="GO:0004777">
    <property type="term" value="F:succinate-semialdehyde dehydrogenase (NAD+) activity"/>
    <property type="evidence" value="ECO:0007669"/>
    <property type="project" value="TreeGrafter"/>
</dbReference>
<dbReference type="InterPro" id="IPR015590">
    <property type="entry name" value="Aldehyde_DH_dom"/>
</dbReference>
<dbReference type="InterPro" id="IPR050740">
    <property type="entry name" value="Aldehyde_DH_Superfamily"/>
</dbReference>
<gene>
    <name evidence="6" type="ORF">EJK80_10615</name>
</gene>
<accession>A0A540R522</accession>
<evidence type="ECO:0000256" key="2">
    <source>
        <dbReference type="ARBA" id="ARBA00023002"/>
    </source>
</evidence>